<gene>
    <name evidence="3" type="ORF">ACFOZ4_20800</name>
</gene>
<dbReference type="InterPro" id="IPR015168">
    <property type="entry name" value="SsuA/THI5"/>
</dbReference>
<name>A0ABV8LS13_9ACTN</name>
<accession>A0ABV8LS13</accession>
<evidence type="ECO:0000313" key="3">
    <source>
        <dbReference type="EMBL" id="MFC4133059.1"/>
    </source>
</evidence>
<dbReference type="Pfam" id="PF09084">
    <property type="entry name" value="NMT1"/>
    <property type="match status" value="1"/>
</dbReference>
<evidence type="ECO:0000256" key="1">
    <source>
        <dbReference type="SAM" id="SignalP"/>
    </source>
</evidence>
<feature type="domain" description="SsuA/THI5-like" evidence="2">
    <location>
        <begin position="56"/>
        <end position="272"/>
    </location>
</feature>
<sequence length="329" mass="33677">MQDSITRVTLTRRGALTAFALALPLAASACGEDTPSTSNSGGGTTTVKVGVISIIDVAPIYLGVSKGFFKDAGLDLKLETASGGAAIVPAVVAGQYQFGFSNTVSLLLASSKGLKLKAVAAGVSTVGTEGKDFGAVVVKADSPIKSAADLAGKKIAVNTLNNINTTTVNEVVRKAGGDPSKITYVELGFPDIVAAIAKGDVDAGQVVEPFLTTATQAGNRQVVSNYAGTDPNLTVAAYFTSADYASKSPKVVESFKTAMTKSLTYANEHPDEVRAILATYTKIDAKVSAAVILPRWTGTIDQASVAKLAELAQKDGFLTATPDIAALIG</sequence>
<feature type="chain" id="PRO_5047145865" evidence="1">
    <location>
        <begin position="30"/>
        <end position="329"/>
    </location>
</feature>
<keyword evidence="1" id="KW-0732">Signal</keyword>
<dbReference type="SUPFAM" id="SSF53850">
    <property type="entry name" value="Periplasmic binding protein-like II"/>
    <property type="match status" value="1"/>
</dbReference>
<protein>
    <submittedName>
        <fullName evidence="3">ABC transporter substrate-binding protein</fullName>
    </submittedName>
</protein>
<reference evidence="4" key="1">
    <citation type="journal article" date="2019" name="Int. J. Syst. Evol. Microbiol.">
        <title>The Global Catalogue of Microorganisms (GCM) 10K type strain sequencing project: providing services to taxonomists for standard genome sequencing and annotation.</title>
        <authorList>
            <consortium name="The Broad Institute Genomics Platform"/>
            <consortium name="The Broad Institute Genome Sequencing Center for Infectious Disease"/>
            <person name="Wu L."/>
            <person name="Ma J."/>
        </authorList>
    </citation>
    <scope>NUCLEOTIDE SEQUENCE [LARGE SCALE GENOMIC DNA]</scope>
    <source>
        <strain evidence="4">CGMCC 4.7289</strain>
    </source>
</reference>
<dbReference type="RefSeq" id="WP_253751866.1">
    <property type="nucleotide sequence ID" value="NZ_JAMZDZ010000001.1"/>
</dbReference>
<comment type="caution">
    <text evidence="3">The sequence shown here is derived from an EMBL/GenBank/DDBJ whole genome shotgun (WGS) entry which is preliminary data.</text>
</comment>
<dbReference type="Proteomes" id="UP001595816">
    <property type="component" value="Unassembled WGS sequence"/>
</dbReference>
<evidence type="ECO:0000259" key="2">
    <source>
        <dbReference type="Pfam" id="PF09084"/>
    </source>
</evidence>
<organism evidence="3 4">
    <name type="scientific">Hamadaea flava</name>
    <dbReference type="NCBI Taxonomy" id="1742688"/>
    <lineage>
        <taxon>Bacteria</taxon>
        <taxon>Bacillati</taxon>
        <taxon>Actinomycetota</taxon>
        <taxon>Actinomycetes</taxon>
        <taxon>Micromonosporales</taxon>
        <taxon>Micromonosporaceae</taxon>
        <taxon>Hamadaea</taxon>
    </lineage>
</organism>
<dbReference type="PANTHER" id="PTHR30024">
    <property type="entry name" value="ALIPHATIC SULFONATES-BINDING PROTEIN-RELATED"/>
    <property type="match status" value="1"/>
</dbReference>
<dbReference type="PROSITE" id="PS51257">
    <property type="entry name" value="PROKAR_LIPOPROTEIN"/>
    <property type="match status" value="1"/>
</dbReference>
<feature type="signal peptide" evidence="1">
    <location>
        <begin position="1"/>
        <end position="29"/>
    </location>
</feature>
<dbReference type="EMBL" id="JBHSAY010000009">
    <property type="protein sequence ID" value="MFC4133059.1"/>
    <property type="molecule type" value="Genomic_DNA"/>
</dbReference>
<evidence type="ECO:0000313" key="4">
    <source>
        <dbReference type="Proteomes" id="UP001595816"/>
    </source>
</evidence>
<keyword evidence="4" id="KW-1185">Reference proteome</keyword>
<proteinExistence type="predicted"/>
<dbReference type="Gene3D" id="3.40.190.10">
    <property type="entry name" value="Periplasmic binding protein-like II"/>
    <property type="match status" value="2"/>
</dbReference>